<comment type="caution">
    <text evidence="1">The sequence shown here is derived from an EMBL/GenBank/DDBJ whole genome shotgun (WGS) entry which is preliminary data.</text>
</comment>
<gene>
    <name evidence="1" type="ORF">F6X53_24010</name>
</gene>
<dbReference type="AlphaFoldDB" id="A0A6L3SVU4"/>
<evidence type="ECO:0000313" key="1">
    <source>
        <dbReference type="EMBL" id="KAB1075899.1"/>
    </source>
</evidence>
<evidence type="ECO:0000313" key="2">
    <source>
        <dbReference type="Proteomes" id="UP000474159"/>
    </source>
</evidence>
<dbReference type="OrthoDB" id="8007567at2"/>
<name>A0A6L3SVU4_9HYPH</name>
<keyword evidence="2" id="KW-1185">Reference proteome</keyword>
<accession>A0A6L3SVU4</accession>
<reference evidence="1 2" key="1">
    <citation type="submission" date="2019-09" db="EMBL/GenBank/DDBJ databases">
        <title>YIM 48816 draft genome.</title>
        <authorList>
            <person name="Jiang L."/>
        </authorList>
    </citation>
    <scope>NUCLEOTIDE SEQUENCE [LARGE SCALE GENOMIC DNA]</scope>
    <source>
        <strain evidence="1 2">YIM 48816</strain>
    </source>
</reference>
<dbReference type="EMBL" id="VZZK01000032">
    <property type="protein sequence ID" value="KAB1075899.1"/>
    <property type="molecule type" value="Genomic_DNA"/>
</dbReference>
<dbReference type="Proteomes" id="UP000474159">
    <property type="component" value="Unassembled WGS sequence"/>
</dbReference>
<organism evidence="1 2">
    <name type="scientific">Methylobacterium soli</name>
    <dbReference type="NCBI Taxonomy" id="553447"/>
    <lineage>
        <taxon>Bacteria</taxon>
        <taxon>Pseudomonadati</taxon>
        <taxon>Pseudomonadota</taxon>
        <taxon>Alphaproteobacteria</taxon>
        <taxon>Hyphomicrobiales</taxon>
        <taxon>Methylobacteriaceae</taxon>
        <taxon>Methylobacterium</taxon>
    </lineage>
</organism>
<sequence length="114" mass="12607">MIPSDLTDLLSARIFVIESALGLIRQRQDVNTQGREVRGHLMDVLDLVRRDPGVDAAVDDLHRSVCAFIEAKPAESSVEARRLRLLDEAHTRFLDRLKAAGLRIPPVSGRDGLG</sequence>
<proteinExistence type="predicted"/>
<protein>
    <submittedName>
        <fullName evidence="1">Uncharacterized protein</fullName>
    </submittedName>
</protein>